<dbReference type="InterPro" id="IPR022025">
    <property type="entry name" value="Amidoligase_2"/>
</dbReference>
<reference evidence="1" key="2">
    <citation type="submission" date="2020-03" db="EMBL/GenBank/DDBJ databases">
        <authorList>
            <person name="Fu F.-F."/>
            <person name="Chen J."/>
        </authorList>
    </citation>
    <scope>NUCLEOTIDE SEQUENCE</scope>
    <source>
        <strain evidence="1">Lc1</strain>
    </source>
</reference>
<gene>
    <name evidence="1" type="ORF">GCG54_00007967</name>
</gene>
<dbReference type="RefSeq" id="XP_045257074.1">
    <property type="nucleotide sequence ID" value="XM_045407941.1"/>
</dbReference>
<dbReference type="GeneID" id="69015108"/>
<reference evidence="1" key="1">
    <citation type="journal article" date="2020" name="Phytopathology">
        <title>Genome sequence and comparative analysis of Colletotrichum gloeosporioides isolated from Liriodendron leaves.</title>
        <authorList>
            <person name="Fu F.F."/>
            <person name="Hao Z."/>
            <person name="Wang P."/>
            <person name="Lu Y."/>
            <person name="Xue L.J."/>
            <person name="Wei G."/>
            <person name="Tian Y."/>
            <person name="Baishi H."/>
            <person name="Xu H."/>
            <person name="Shi J."/>
            <person name="Cheng T."/>
            <person name="Wang G."/>
            <person name="Yi Y."/>
            <person name="Chen J."/>
        </authorList>
    </citation>
    <scope>NUCLEOTIDE SEQUENCE</scope>
    <source>
        <strain evidence="1">Lc1</strain>
    </source>
</reference>
<dbReference type="PANTHER" id="PTHR36847:SF1">
    <property type="entry name" value="AMIDOLIGASE ENZYME"/>
    <property type="match status" value="1"/>
</dbReference>
<protein>
    <recommendedName>
        <fullName evidence="3">Amidoligase enzyme</fullName>
    </recommendedName>
</protein>
<dbReference type="PANTHER" id="PTHR36847">
    <property type="entry name" value="AMIDOLIGASE ENZYME"/>
    <property type="match status" value="1"/>
</dbReference>
<sequence length="315" mass="34847">MMTAYQSLNFGFELELSFSSSKKHKTWLTMAQDTSARLTKKGVNNQVKEKVDPNYRKWSIVQEITIPQHPSKNNWALELVSPVFSLDSLWLADTGNVFSAIQKHSSIQNIPQCSTHVHISQDGQDFSAYQLAALSKAILTYEACFDALVPADRESAYWCQSNRWNPIMARCQTLEHCLDILDTASQRGTSAVVEAMCIFPASSAYGRAHGRKKDFVHGKVYKWNFARLLGNENGRTIEFRQPSGSTCAEDAIGWVLLTLTFVAGATGGGNCIGALEAGGDERTEFWHLLCHGAEVMGLDPFLLDVLSGFIARASV</sequence>
<organism evidence="1 2">
    <name type="scientific">Colletotrichum gloeosporioides</name>
    <name type="common">Anthracnose fungus</name>
    <name type="synonym">Glomerella cingulata</name>
    <dbReference type="NCBI Taxonomy" id="474922"/>
    <lineage>
        <taxon>Eukaryota</taxon>
        <taxon>Fungi</taxon>
        <taxon>Dikarya</taxon>
        <taxon>Ascomycota</taxon>
        <taxon>Pezizomycotina</taxon>
        <taxon>Sordariomycetes</taxon>
        <taxon>Hypocreomycetidae</taxon>
        <taxon>Glomerellales</taxon>
        <taxon>Glomerellaceae</taxon>
        <taxon>Colletotrichum</taxon>
        <taxon>Colletotrichum gloeosporioides species complex</taxon>
    </lineage>
</organism>
<evidence type="ECO:0000313" key="2">
    <source>
        <dbReference type="Proteomes" id="UP000613401"/>
    </source>
</evidence>
<evidence type="ECO:0000313" key="1">
    <source>
        <dbReference type="EMBL" id="KAF3797914.1"/>
    </source>
</evidence>
<dbReference type="Pfam" id="PF12224">
    <property type="entry name" value="Amidoligase_2"/>
    <property type="match status" value="1"/>
</dbReference>
<proteinExistence type="predicted"/>
<name>A0A8H4FED1_COLGL</name>
<dbReference type="Proteomes" id="UP000613401">
    <property type="component" value="Unassembled WGS sequence"/>
</dbReference>
<comment type="caution">
    <text evidence="1">The sequence shown here is derived from an EMBL/GenBank/DDBJ whole genome shotgun (WGS) entry which is preliminary data.</text>
</comment>
<evidence type="ECO:0008006" key="3">
    <source>
        <dbReference type="Google" id="ProtNLM"/>
    </source>
</evidence>
<dbReference type="EMBL" id="WVTB01000104">
    <property type="protein sequence ID" value="KAF3797914.1"/>
    <property type="molecule type" value="Genomic_DNA"/>
</dbReference>
<accession>A0A8H4FED1</accession>
<dbReference type="AlphaFoldDB" id="A0A8H4FED1"/>
<keyword evidence="2" id="KW-1185">Reference proteome</keyword>